<dbReference type="AlphaFoldDB" id="A0A8J5YAA0"/>
<organism evidence="2 3">
    <name type="scientific">Gossypium anomalum</name>
    <dbReference type="NCBI Taxonomy" id="47600"/>
    <lineage>
        <taxon>Eukaryota</taxon>
        <taxon>Viridiplantae</taxon>
        <taxon>Streptophyta</taxon>
        <taxon>Embryophyta</taxon>
        <taxon>Tracheophyta</taxon>
        <taxon>Spermatophyta</taxon>
        <taxon>Magnoliopsida</taxon>
        <taxon>eudicotyledons</taxon>
        <taxon>Gunneridae</taxon>
        <taxon>Pentapetalae</taxon>
        <taxon>rosids</taxon>
        <taxon>malvids</taxon>
        <taxon>Malvales</taxon>
        <taxon>Malvaceae</taxon>
        <taxon>Malvoideae</taxon>
        <taxon>Gossypium</taxon>
    </lineage>
</organism>
<name>A0A8J5YAA0_9ROSI</name>
<keyword evidence="3" id="KW-1185">Reference proteome</keyword>
<dbReference type="OrthoDB" id="10471175at2759"/>
<evidence type="ECO:0000256" key="1">
    <source>
        <dbReference type="SAM" id="MobiDB-lite"/>
    </source>
</evidence>
<evidence type="ECO:0000313" key="2">
    <source>
        <dbReference type="EMBL" id="KAG8486086.1"/>
    </source>
</evidence>
<evidence type="ECO:0000313" key="3">
    <source>
        <dbReference type="Proteomes" id="UP000701853"/>
    </source>
</evidence>
<reference evidence="2 3" key="1">
    <citation type="journal article" date="2021" name="bioRxiv">
        <title>The Gossypium anomalum genome as a resource for cotton improvement and evolutionary analysis of hybrid incompatibility.</title>
        <authorList>
            <person name="Grover C.E."/>
            <person name="Yuan D."/>
            <person name="Arick M.A."/>
            <person name="Miller E.R."/>
            <person name="Hu G."/>
            <person name="Peterson D.G."/>
            <person name="Wendel J.F."/>
            <person name="Udall J.A."/>
        </authorList>
    </citation>
    <scope>NUCLEOTIDE SEQUENCE [LARGE SCALE GENOMIC DNA]</scope>
    <source>
        <strain evidence="2">JFW-Udall</strain>
        <tissue evidence="2">Leaf</tissue>
    </source>
</reference>
<comment type="caution">
    <text evidence="2">The sequence shown here is derived from an EMBL/GenBank/DDBJ whole genome shotgun (WGS) entry which is preliminary data.</text>
</comment>
<feature type="compositionally biased region" description="Basic and acidic residues" evidence="1">
    <location>
        <begin position="1"/>
        <end position="11"/>
    </location>
</feature>
<dbReference type="Proteomes" id="UP000701853">
    <property type="component" value="Chromosome 8"/>
</dbReference>
<proteinExistence type="predicted"/>
<accession>A0A8J5YAA0</accession>
<sequence>MRDEVGSESKLGRSSKRSSKISFTRSMPKGMLGLSWIGLCNEALPRKRVELESFVELGSRKNKFKSSKPKEMSNGGEDHE</sequence>
<dbReference type="EMBL" id="JAHUZN010000008">
    <property type="protein sequence ID" value="KAG8486086.1"/>
    <property type="molecule type" value="Genomic_DNA"/>
</dbReference>
<protein>
    <submittedName>
        <fullName evidence="2">Uncharacterized protein</fullName>
    </submittedName>
</protein>
<feature type="region of interest" description="Disordered" evidence="1">
    <location>
        <begin position="60"/>
        <end position="80"/>
    </location>
</feature>
<gene>
    <name evidence="2" type="ORF">CXB51_019426</name>
</gene>
<feature type="compositionally biased region" description="Basic and acidic residues" evidence="1">
    <location>
        <begin position="68"/>
        <end position="80"/>
    </location>
</feature>
<feature type="region of interest" description="Disordered" evidence="1">
    <location>
        <begin position="1"/>
        <end position="24"/>
    </location>
</feature>